<accession>A0A7J2U1J1</accession>
<organism evidence="1">
    <name type="scientific">Ignisphaera aggregans</name>
    <dbReference type="NCBI Taxonomy" id="334771"/>
    <lineage>
        <taxon>Archaea</taxon>
        <taxon>Thermoproteota</taxon>
        <taxon>Thermoprotei</taxon>
        <taxon>Desulfurococcales</taxon>
        <taxon>Desulfurococcaceae</taxon>
        <taxon>Ignisphaera</taxon>
    </lineage>
</organism>
<evidence type="ECO:0000313" key="1">
    <source>
        <dbReference type="EMBL" id="HEM66409.1"/>
    </source>
</evidence>
<reference evidence="1" key="1">
    <citation type="journal article" date="2020" name="mSystems">
        <title>Genome- and Community-Level Interaction Insights into Carbon Utilization and Element Cycling Functions of Hydrothermarchaeota in Hydrothermal Sediment.</title>
        <authorList>
            <person name="Zhou Z."/>
            <person name="Liu Y."/>
            <person name="Xu W."/>
            <person name="Pan J."/>
            <person name="Luo Z.H."/>
            <person name="Li M."/>
        </authorList>
    </citation>
    <scope>NUCLEOTIDE SEQUENCE [LARGE SCALE GENOMIC DNA]</scope>
    <source>
        <strain evidence="1">SpSt-125</strain>
    </source>
</reference>
<protein>
    <submittedName>
        <fullName evidence="1">Uncharacterized protein</fullName>
    </submittedName>
</protein>
<name>A0A7J2U1J1_9CREN</name>
<sequence length="75" mass="8400">MSERCTERASLYDIEGYAQAGLVNEVKYINCGKGKTKILITLANGKTICSECIDQNAVELSKKVIELYRTIKLQK</sequence>
<proteinExistence type="predicted"/>
<gene>
    <name evidence="1" type="ORF">ENO26_02390</name>
</gene>
<comment type="caution">
    <text evidence="1">The sequence shown here is derived from an EMBL/GenBank/DDBJ whole genome shotgun (WGS) entry which is preliminary data.</text>
</comment>
<dbReference type="EMBL" id="DSEU01000012">
    <property type="protein sequence ID" value="HEM66409.1"/>
    <property type="molecule type" value="Genomic_DNA"/>
</dbReference>
<dbReference type="AlphaFoldDB" id="A0A7J2U1J1"/>